<reference evidence="1 2" key="1">
    <citation type="journal article" date="2021" name="BMC Genomics">
        <title>Datura genome reveals duplications of psychoactive alkaloid biosynthetic genes and high mutation rate following tissue culture.</title>
        <authorList>
            <person name="Rajewski A."/>
            <person name="Carter-House D."/>
            <person name="Stajich J."/>
            <person name="Litt A."/>
        </authorList>
    </citation>
    <scope>NUCLEOTIDE SEQUENCE [LARGE SCALE GENOMIC DNA]</scope>
    <source>
        <strain evidence="1">AR-01</strain>
    </source>
</reference>
<proteinExistence type="predicted"/>
<name>A0ABS8SFY9_DATST</name>
<feature type="non-terminal residue" evidence="1">
    <location>
        <position position="60"/>
    </location>
</feature>
<comment type="caution">
    <text evidence="1">The sequence shown here is derived from an EMBL/GenBank/DDBJ whole genome shotgun (WGS) entry which is preliminary data.</text>
</comment>
<organism evidence="1 2">
    <name type="scientific">Datura stramonium</name>
    <name type="common">Jimsonweed</name>
    <name type="synonym">Common thornapple</name>
    <dbReference type="NCBI Taxonomy" id="4076"/>
    <lineage>
        <taxon>Eukaryota</taxon>
        <taxon>Viridiplantae</taxon>
        <taxon>Streptophyta</taxon>
        <taxon>Embryophyta</taxon>
        <taxon>Tracheophyta</taxon>
        <taxon>Spermatophyta</taxon>
        <taxon>Magnoliopsida</taxon>
        <taxon>eudicotyledons</taxon>
        <taxon>Gunneridae</taxon>
        <taxon>Pentapetalae</taxon>
        <taxon>asterids</taxon>
        <taxon>lamiids</taxon>
        <taxon>Solanales</taxon>
        <taxon>Solanaceae</taxon>
        <taxon>Solanoideae</taxon>
        <taxon>Datureae</taxon>
        <taxon>Datura</taxon>
    </lineage>
</organism>
<keyword evidence="2" id="KW-1185">Reference proteome</keyword>
<evidence type="ECO:0000313" key="1">
    <source>
        <dbReference type="EMBL" id="MCD7457682.1"/>
    </source>
</evidence>
<sequence length="60" mass="6643">MSSLDRHSYYEPSTIPSSNPIVNPLLPTYVENQDIDTEVTASNIIPELQSLLMTIGPIIL</sequence>
<evidence type="ECO:0000313" key="2">
    <source>
        <dbReference type="Proteomes" id="UP000823775"/>
    </source>
</evidence>
<protein>
    <submittedName>
        <fullName evidence="1">Uncharacterized protein</fullName>
    </submittedName>
</protein>
<accession>A0ABS8SFY9</accession>
<dbReference type="EMBL" id="JACEIK010000470">
    <property type="protein sequence ID" value="MCD7457682.1"/>
    <property type="molecule type" value="Genomic_DNA"/>
</dbReference>
<dbReference type="Proteomes" id="UP000823775">
    <property type="component" value="Unassembled WGS sequence"/>
</dbReference>
<gene>
    <name evidence="1" type="ORF">HAX54_035845</name>
</gene>